<dbReference type="EMBL" id="VDEP01000143">
    <property type="protein sequence ID" value="KAA1128214.1"/>
    <property type="molecule type" value="Genomic_DNA"/>
</dbReference>
<evidence type="ECO:0000313" key="3">
    <source>
        <dbReference type="EMBL" id="KAA1104119.1"/>
    </source>
</evidence>
<reference evidence="5 6" key="1">
    <citation type="submission" date="2019-05" db="EMBL/GenBank/DDBJ databases">
        <title>Emergence of the Ug99 lineage of the wheat stem rust pathogen through somatic hybridization.</title>
        <authorList>
            <person name="Li F."/>
            <person name="Upadhyaya N.M."/>
            <person name="Sperschneider J."/>
            <person name="Matny O."/>
            <person name="Nguyen-Phuc H."/>
            <person name="Mago R."/>
            <person name="Raley C."/>
            <person name="Miller M.E."/>
            <person name="Silverstein K.A.T."/>
            <person name="Henningsen E."/>
            <person name="Hirsch C.D."/>
            <person name="Visser B."/>
            <person name="Pretorius Z.A."/>
            <person name="Steffenson B.J."/>
            <person name="Schwessinger B."/>
            <person name="Dodds P.N."/>
            <person name="Figueroa M."/>
        </authorList>
    </citation>
    <scope>NUCLEOTIDE SEQUENCE [LARGE SCALE GENOMIC DNA]</scope>
    <source>
        <strain evidence="3">21-0</strain>
        <strain evidence="4 6">Ug99</strain>
    </source>
</reference>
<keyword evidence="2" id="KW-0732">Signal</keyword>
<evidence type="ECO:0000313" key="6">
    <source>
        <dbReference type="Proteomes" id="UP000325313"/>
    </source>
</evidence>
<gene>
    <name evidence="3" type="ORF">PGT21_011400</name>
    <name evidence="4" type="ORF">PGTUg99_007524</name>
</gene>
<name>A0A5B0PVN2_PUCGR</name>
<comment type="caution">
    <text evidence="3">The sequence shown here is derived from an EMBL/GenBank/DDBJ whole genome shotgun (WGS) entry which is preliminary data.</text>
</comment>
<proteinExistence type="predicted"/>
<organism evidence="3 5">
    <name type="scientific">Puccinia graminis f. sp. tritici</name>
    <dbReference type="NCBI Taxonomy" id="56615"/>
    <lineage>
        <taxon>Eukaryota</taxon>
        <taxon>Fungi</taxon>
        <taxon>Dikarya</taxon>
        <taxon>Basidiomycota</taxon>
        <taxon>Pucciniomycotina</taxon>
        <taxon>Pucciniomycetes</taxon>
        <taxon>Pucciniales</taxon>
        <taxon>Pucciniaceae</taxon>
        <taxon>Puccinia</taxon>
    </lineage>
</organism>
<evidence type="ECO:0000256" key="2">
    <source>
        <dbReference type="SAM" id="SignalP"/>
    </source>
</evidence>
<dbReference type="Proteomes" id="UP000325313">
    <property type="component" value="Unassembled WGS sequence"/>
</dbReference>
<sequence>MMKHYASMLVLSFACLIGHRLGATIERVPVLQEFWKSASELSQEKHPAGYNLWTNTPKLEIPKISEEVITFKHQQNHPSKAIFEWHKFHTAILYNESDHPIQFLIQHVKTKAFVYWPWVSKGRGQRVEIPEECQSSGPFWLYIAESPSGVSREPPAIQPNPSSQASSSS</sequence>
<protein>
    <submittedName>
        <fullName evidence="3">Uncharacterized protein</fullName>
    </submittedName>
</protein>
<accession>A0A5B0PVN2</accession>
<feature type="chain" id="PRO_5036137869" evidence="2">
    <location>
        <begin position="23"/>
        <end position="169"/>
    </location>
</feature>
<dbReference type="Proteomes" id="UP000324748">
    <property type="component" value="Unassembled WGS sequence"/>
</dbReference>
<evidence type="ECO:0000313" key="4">
    <source>
        <dbReference type="EMBL" id="KAA1128214.1"/>
    </source>
</evidence>
<dbReference type="EMBL" id="VSWC01000041">
    <property type="protein sequence ID" value="KAA1104119.1"/>
    <property type="molecule type" value="Genomic_DNA"/>
</dbReference>
<feature type="region of interest" description="Disordered" evidence="1">
    <location>
        <begin position="150"/>
        <end position="169"/>
    </location>
</feature>
<evidence type="ECO:0000313" key="5">
    <source>
        <dbReference type="Proteomes" id="UP000324748"/>
    </source>
</evidence>
<dbReference type="PROSITE" id="PS51257">
    <property type="entry name" value="PROKAR_LIPOPROTEIN"/>
    <property type="match status" value="1"/>
</dbReference>
<feature type="signal peptide" evidence="2">
    <location>
        <begin position="1"/>
        <end position="22"/>
    </location>
</feature>
<dbReference type="AlphaFoldDB" id="A0A5B0PVN2"/>
<evidence type="ECO:0000256" key="1">
    <source>
        <dbReference type="SAM" id="MobiDB-lite"/>
    </source>
</evidence>
<keyword evidence="5" id="KW-1185">Reference proteome</keyword>
<feature type="compositionally biased region" description="Low complexity" evidence="1">
    <location>
        <begin position="159"/>
        <end position="169"/>
    </location>
</feature>